<dbReference type="GO" id="GO:0005344">
    <property type="term" value="F:oxygen carrier activity"/>
    <property type="evidence" value="ECO:0007669"/>
    <property type="project" value="InterPro"/>
</dbReference>
<name>A0A1H6WXE1_9BACT</name>
<dbReference type="InterPro" id="IPR044203">
    <property type="entry name" value="GlbO/GLB3-like"/>
</dbReference>
<gene>
    <name evidence="7" type="ORF">SAMN05192553_102836</name>
</gene>
<evidence type="ECO:0000256" key="4">
    <source>
        <dbReference type="ARBA" id="ARBA00022723"/>
    </source>
</evidence>
<dbReference type="Pfam" id="PF01152">
    <property type="entry name" value="Bac_globin"/>
    <property type="match status" value="1"/>
</dbReference>
<evidence type="ECO:0000256" key="6">
    <source>
        <dbReference type="ARBA" id="ARBA00034496"/>
    </source>
</evidence>
<evidence type="ECO:0000313" key="7">
    <source>
        <dbReference type="EMBL" id="SEJ18967.1"/>
    </source>
</evidence>
<keyword evidence="5" id="KW-0408">Iron</keyword>
<evidence type="ECO:0000313" key="8">
    <source>
        <dbReference type="Proteomes" id="UP000199403"/>
    </source>
</evidence>
<dbReference type="OrthoDB" id="9790913at2"/>
<dbReference type="InterPro" id="IPR012292">
    <property type="entry name" value="Globin/Proto"/>
</dbReference>
<dbReference type="AlphaFoldDB" id="A0A1H6WXE1"/>
<evidence type="ECO:0000256" key="5">
    <source>
        <dbReference type="ARBA" id="ARBA00023004"/>
    </source>
</evidence>
<proteinExistence type="inferred from homology"/>
<dbReference type="InterPro" id="IPR009050">
    <property type="entry name" value="Globin-like_sf"/>
</dbReference>
<dbReference type="PANTHER" id="PTHR47366:SF1">
    <property type="entry name" value="TWO-ON-TWO HEMOGLOBIN-3"/>
    <property type="match status" value="1"/>
</dbReference>
<comment type="similarity">
    <text evidence="6">Belongs to the truncated hemoglobin family. Group II subfamily.</text>
</comment>
<protein>
    <submittedName>
        <fullName evidence="7">Hemoglobin</fullName>
    </submittedName>
</protein>
<dbReference type="Proteomes" id="UP000199403">
    <property type="component" value="Unassembled WGS sequence"/>
</dbReference>
<dbReference type="InterPro" id="IPR001486">
    <property type="entry name" value="Hemoglobin_trunc"/>
</dbReference>
<sequence>MSAPLSVYTLLGEEKIHQLVDHFYEEVERTPDLRKLYPKDLEPARQRLYWFLLHVFGGPATYLEKRGHPMLRRRHFQWAIDPEMRDRWLGCMGKALDQIPMEAEAREAMSTYFYRAAQHMVNRHPPEGG</sequence>
<dbReference type="GO" id="GO:0019825">
    <property type="term" value="F:oxygen binding"/>
    <property type="evidence" value="ECO:0007669"/>
    <property type="project" value="InterPro"/>
</dbReference>
<organism evidence="7 8">
    <name type="scientific">Cyclobacterium xiamenense</name>
    <dbReference type="NCBI Taxonomy" id="1297121"/>
    <lineage>
        <taxon>Bacteria</taxon>
        <taxon>Pseudomonadati</taxon>
        <taxon>Bacteroidota</taxon>
        <taxon>Cytophagia</taxon>
        <taxon>Cytophagales</taxon>
        <taxon>Cyclobacteriaceae</taxon>
        <taxon>Cyclobacterium</taxon>
    </lineage>
</organism>
<keyword evidence="8" id="KW-1185">Reference proteome</keyword>
<dbReference type="RefSeq" id="WP_092172343.1">
    <property type="nucleotide sequence ID" value="NZ_FNZH01000002.1"/>
</dbReference>
<keyword evidence="4" id="KW-0479">Metal-binding</keyword>
<accession>A0A1H6WXE1</accession>
<evidence type="ECO:0000256" key="2">
    <source>
        <dbReference type="ARBA" id="ARBA00022448"/>
    </source>
</evidence>
<dbReference type="PROSITE" id="PS01213">
    <property type="entry name" value="GLOBIN_FAM_2"/>
    <property type="match status" value="1"/>
</dbReference>
<keyword evidence="3" id="KW-0349">Heme</keyword>
<dbReference type="SUPFAM" id="SSF46458">
    <property type="entry name" value="Globin-like"/>
    <property type="match status" value="1"/>
</dbReference>
<evidence type="ECO:0000256" key="3">
    <source>
        <dbReference type="ARBA" id="ARBA00022617"/>
    </source>
</evidence>
<dbReference type="STRING" id="1416801.SAMN05192553_102836"/>
<dbReference type="GO" id="GO:0020037">
    <property type="term" value="F:heme binding"/>
    <property type="evidence" value="ECO:0007669"/>
    <property type="project" value="InterPro"/>
</dbReference>
<dbReference type="GO" id="GO:0046872">
    <property type="term" value="F:metal ion binding"/>
    <property type="evidence" value="ECO:0007669"/>
    <property type="project" value="UniProtKB-KW"/>
</dbReference>
<keyword evidence="2" id="KW-0813">Transport</keyword>
<reference evidence="8" key="1">
    <citation type="submission" date="2016-10" db="EMBL/GenBank/DDBJ databases">
        <authorList>
            <person name="Varghese N."/>
            <person name="Submissions S."/>
        </authorList>
    </citation>
    <scope>NUCLEOTIDE SEQUENCE [LARGE SCALE GENOMIC DNA]</scope>
    <source>
        <strain evidence="8">IBRC-M 10761</strain>
    </source>
</reference>
<evidence type="ECO:0000256" key="1">
    <source>
        <dbReference type="ARBA" id="ARBA00001971"/>
    </source>
</evidence>
<dbReference type="Gene3D" id="1.10.490.10">
    <property type="entry name" value="Globins"/>
    <property type="match status" value="1"/>
</dbReference>
<comment type="cofactor">
    <cofactor evidence="1">
        <name>heme</name>
        <dbReference type="ChEBI" id="CHEBI:30413"/>
    </cofactor>
</comment>
<dbReference type="PANTHER" id="PTHR47366">
    <property type="entry name" value="TWO-ON-TWO HEMOGLOBIN-3"/>
    <property type="match status" value="1"/>
</dbReference>
<dbReference type="InterPro" id="IPR019795">
    <property type="entry name" value="Globin_bac-like_CS"/>
</dbReference>
<dbReference type="EMBL" id="FNZH01000002">
    <property type="protein sequence ID" value="SEJ18967.1"/>
    <property type="molecule type" value="Genomic_DNA"/>
</dbReference>